<dbReference type="Ensembl" id="ENSBIXT00000041295.1">
    <property type="protein sequence ID" value="ENSBIXP00000024897.1"/>
    <property type="gene ID" value="ENSBIXG00000027027.1"/>
</dbReference>
<dbReference type="AlphaFoldDB" id="A0A4W2DKQ3"/>
<evidence type="ECO:0000313" key="2">
    <source>
        <dbReference type="Proteomes" id="UP000314981"/>
    </source>
</evidence>
<reference evidence="1 2" key="1">
    <citation type="submission" date="2018-11" db="EMBL/GenBank/DDBJ databases">
        <title>Haplotype-resolved cattle genomes.</title>
        <authorList>
            <person name="Low W.Y."/>
            <person name="Tearle R."/>
            <person name="Bickhart D.M."/>
            <person name="Rosen B.D."/>
            <person name="Koren S."/>
            <person name="Rhie A."/>
            <person name="Hiendleder S."/>
            <person name="Phillippy A.M."/>
            <person name="Smith T.P.L."/>
            <person name="Williams J.L."/>
        </authorList>
    </citation>
    <scope>NUCLEOTIDE SEQUENCE [LARGE SCALE GENOMIC DNA]</scope>
</reference>
<dbReference type="Proteomes" id="UP000314981">
    <property type="component" value="Chromosome 1"/>
</dbReference>
<reference evidence="1" key="3">
    <citation type="submission" date="2025-09" db="UniProtKB">
        <authorList>
            <consortium name="Ensembl"/>
        </authorList>
    </citation>
    <scope>IDENTIFICATION</scope>
</reference>
<sequence length="74" mass="8735">MSSKVSRDTLCEAVWEVLHRNQRKRRRFLETVELQISLKNYDPQKDKRFSGTIRLKAPWASPSVCTKAQLNKPY</sequence>
<protein>
    <submittedName>
        <fullName evidence="1">Uncharacterized protein</fullName>
    </submittedName>
</protein>
<keyword evidence="2" id="KW-1185">Reference proteome</keyword>
<dbReference type="SUPFAM" id="SSF56808">
    <property type="entry name" value="Ribosomal protein L1"/>
    <property type="match status" value="1"/>
</dbReference>
<dbReference type="Gene3D" id="3.30.190.20">
    <property type="match status" value="1"/>
</dbReference>
<dbReference type="STRING" id="30522.A0A4W2DKQ3"/>
<accession>A0A4W2DKQ3</accession>
<reference evidence="1" key="2">
    <citation type="submission" date="2025-08" db="UniProtKB">
        <authorList>
            <consortium name="Ensembl"/>
        </authorList>
    </citation>
    <scope>IDENTIFICATION</scope>
</reference>
<name>A0A4W2DKQ3_BOBOX</name>
<dbReference type="OMA" id="CEAVWEV"/>
<dbReference type="InterPro" id="IPR023674">
    <property type="entry name" value="Ribosomal_uL1-like"/>
</dbReference>
<proteinExistence type="predicted"/>
<evidence type="ECO:0000313" key="1">
    <source>
        <dbReference type="Ensembl" id="ENSBIXP00000024897.1"/>
    </source>
</evidence>
<organism evidence="1 2">
    <name type="scientific">Bos indicus x Bos taurus</name>
    <name type="common">Hybrid cattle</name>
    <dbReference type="NCBI Taxonomy" id="30522"/>
    <lineage>
        <taxon>Eukaryota</taxon>
        <taxon>Metazoa</taxon>
        <taxon>Chordata</taxon>
        <taxon>Craniata</taxon>
        <taxon>Vertebrata</taxon>
        <taxon>Euteleostomi</taxon>
        <taxon>Mammalia</taxon>
        <taxon>Eutheria</taxon>
        <taxon>Laurasiatheria</taxon>
        <taxon>Artiodactyla</taxon>
        <taxon>Ruminantia</taxon>
        <taxon>Pecora</taxon>
        <taxon>Bovidae</taxon>
        <taxon>Bovinae</taxon>
        <taxon>Bos</taxon>
    </lineage>
</organism>